<proteinExistence type="predicted"/>
<protein>
    <recommendedName>
        <fullName evidence="3">Fumarylacetoacetase-like C-terminal domain-containing protein</fullName>
    </recommendedName>
</protein>
<keyword evidence="2" id="KW-1185">Reference proteome</keyword>
<evidence type="ECO:0008006" key="3">
    <source>
        <dbReference type="Google" id="ProtNLM"/>
    </source>
</evidence>
<dbReference type="Proteomes" id="UP000541154">
    <property type="component" value="Unassembled WGS sequence"/>
</dbReference>
<comment type="caution">
    <text evidence="1">The sequence shown here is derived from an EMBL/GenBank/DDBJ whole genome shotgun (WGS) entry which is preliminary data.</text>
</comment>
<accession>A0A8H6AGC6</accession>
<reference evidence="1 2" key="1">
    <citation type="submission" date="2019-04" db="EMBL/GenBank/DDBJ databases">
        <title>Aspergillus burnettii sp. nov., novel species from soil in southeast Queensland.</title>
        <authorList>
            <person name="Gilchrist C.L.M."/>
            <person name="Pitt J.I."/>
            <person name="Lange L."/>
            <person name="Lacey H.J."/>
            <person name="Vuong D."/>
            <person name="Midgley D.J."/>
            <person name="Greenfield P."/>
            <person name="Bradbury M."/>
            <person name="Lacey E."/>
            <person name="Busk P.K."/>
            <person name="Pilgaard B."/>
            <person name="Chooi Y.H."/>
            <person name="Piggott A.M."/>
        </authorList>
    </citation>
    <scope>NUCLEOTIDE SEQUENCE [LARGE SCALE GENOMIC DNA]</scope>
    <source>
        <strain evidence="1 2">FRR 5400</strain>
    </source>
</reference>
<dbReference type="AlphaFoldDB" id="A0A8H6AGC6"/>
<gene>
    <name evidence="1" type="ORF">ETB97_003066</name>
</gene>
<sequence>MTTFSRLIRFLAKDGHVYYGDAIMPTGAGDFGKVTKAYVIQGDILGQHRVTDQVADVKMLPAPLARKDVATVRCLELNYEQHAKESNLPTRLSCPLLQANHIYYWSA</sequence>
<name>A0A8H6AGC6_PETAA</name>
<dbReference type="EMBL" id="SPNV01000017">
    <property type="protein sequence ID" value="KAF5865648.1"/>
    <property type="molecule type" value="Genomic_DNA"/>
</dbReference>
<organism evidence="1 2">
    <name type="scientific">Petromyces alliaceus</name>
    <name type="common">Aspergillus alliaceus</name>
    <dbReference type="NCBI Taxonomy" id="209559"/>
    <lineage>
        <taxon>Eukaryota</taxon>
        <taxon>Fungi</taxon>
        <taxon>Dikarya</taxon>
        <taxon>Ascomycota</taxon>
        <taxon>Pezizomycotina</taxon>
        <taxon>Eurotiomycetes</taxon>
        <taxon>Eurotiomycetidae</taxon>
        <taxon>Eurotiales</taxon>
        <taxon>Aspergillaceae</taxon>
        <taxon>Aspergillus</taxon>
        <taxon>Aspergillus subgen. Circumdati</taxon>
    </lineage>
</organism>
<evidence type="ECO:0000313" key="1">
    <source>
        <dbReference type="EMBL" id="KAF5865648.1"/>
    </source>
</evidence>
<evidence type="ECO:0000313" key="2">
    <source>
        <dbReference type="Proteomes" id="UP000541154"/>
    </source>
</evidence>